<dbReference type="PROSITE" id="PS50977">
    <property type="entry name" value="HTH_TETR_2"/>
    <property type="match status" value="1"/>
</dbReference>
<evidence type="ECO:0000256" key="4">
    <source>
        <dbReference type="PROSITE-ProRule" id="PRU00335"/>
    </source>
</evidence>
<dbReference type="Pfam" id="PF00440">
    <property type="entry name" value="TetR_N"/>
    <property type="match status" value="1"/>
</dbReference>
<evidence type="ECO:0000256" key="3">
    <source>
        <dbReference type="ARBA" id="ARBA00023163"/>
    </source>
</evidence>
<dbReference type="SUPFAM" id="SSF48498">
    <property type="entry name" value="Tetracyclin repressor-like, C-terminal domain"/>
    <property type="match status" value="1"/>
</dbReference>
<dbReference type="AlphaFoldDB" id="A0A239PXR5"/>
<dbReference type="PANTHER" id="PTHR30055:SF146">
    <property type="entry name" value="HTH-TYPE TRANSCRIPTIONAL DUAL REGULATOR CECR"/>
    <property type="match status" value="1"/>
</dbReference>
<evidence type="ECO:0000313" key="6">
    <source>
        <dbReference type="EMBL" id="SNT75055.1"/>
    </source>
</evidence>
<dbReference type="InterPro" id="IPR036271">
    <property type="entry name" value="Tet_transcr_reg_TetR-rel_C_sf"/>
</dbReference>
<feature type="domain" description="HTH tetR-type" evidence="5">
    <location>
        <begin position="9"/>
        <end position="69"/>
    </location>
</feature>
<proteinExistence type="predicted"/>
<evidence type="ECO:0000256" key="2">
    <source>
        <dbReference type="ARBA" id="ARBA00023125"/>
    </source>
</evidence>
<dbReference type="InterPro" id="IPR001647">
    <property type="entry name" value="HTH_TetR"/>
</dbReference>
<dbReference type="RefSeq" id="WP_089344882.1">
    <property type="nucleotide sequence ID" value="NZ_CP067129.1"/>
</dbReference>
<dbReference type="PRINTS" id="PR00455">
    <property type="entry name" value="HTHTETR"/>
</dbReference>
<organism evidence="6 7">
    <name type="scientific">Paracoccus seriniphilus</name>
    <dbReference type="NCBI Taxonomy" id="184748"/>
    <lineage>
        <taxon>Bacteria</taxon>
        <taxon>Pseudomonadati</taxon>
        <taxon>Pseudomonadota</taxon>
        <taxon>Alphaproteobacteria</taxon>
        <taxon>Rhodobacterales</taxon>
        <taxon>Paracoccaceae</taxon>
        <taxon>Paracoccus</taxon>
    </lineage>
</organism>
<dbReference type="Proteomes" id="UP000198307">
    <property type="component" value="Unassembled WGS sequence"/>
</dbReference>
<evidence type="ECO:0000259" key="5">
    <source>
        <dbReference type="PROSITE" id="PS50977"/>
    </source>
</evidence>
<dbReference type="PANTHER" id="PTHR30055">
    <property type="entry name" value="HTH-TYPE TRANSCRIPTIONAL REGULATOR RUTR"/>
    <property type="match status" value="1"/>
</dbReference>
<dbReference type="GO" id="GO:0003700">
    <property type="term" value="F:DNA-binding transcription factor activity"/>
    <property type="evidence" value="ECO:0007669"/>
    <property type="project" value="TreeGrafter"/>
</dbReference>
<evidence type="ECO:0000256" key="1">
    <source>
        <dbReference type="ARBA" id="ARBA00023015"/>
    </source>
</evidence>
<dbReference type="InterPro" id="IPR050109">
    <property type="entry name" value="HTH-type_TetR-like_transc_reg"/>
</dbReference>
<dbReference type="InterPro" id="IPR009057">
    <property type="entry name" value="Homeodomain-like_sf"/>
</dbReference>
<dbReference type="Gene3D" id="1.10.10.60">
    <property type="entry name" value="Homeodomain-like"/>
    <property type="match status" value="1"/>
</dbReference>
<dbReference type="InterPro" id="IPR039536">
    <property type="entry name" value="TetR_C_Proteobacteria"/>
</dbReference>
<accession>A0A239PXR5</accession>
<dbReference type="EMBL" id="FZQB01000009">
    <property type="protein sequence ID" value="SNT75055.1"/>
    <property type="molecule type" value="Genomic_DNA"/>
</dbReference>
<keyword evidence="2 4" id="KW-0238">DNA-binding</keyword>
<dbReference type="GO" id="GO:0000976">
    <property type="term" value="F:transcription cis-regulatory region binding"/>
    <property type="evidence" value="ECO:0007669"/>
    <property type="project" value="TreeGrafter"/>
</dbReference>
<dbReference type="Pfam" id="PF14246">
    <property type="entry name" value="TetR_C_7"/>
    <property type="match status" value="1"/>
</dbReference>
<dbReference type="Gene3D" id="1.10.357.10">
    <property type="entry name" value="Tetracycline Repressor, domain 2"/>
    <property type="match status" value="1"/>
</dbReference>
<name>A0A239PXR5_9RHOB</name>
<sequence>MTHSTSDNDPRREAILKAAADLFFERGYAETSIDAIIERVGGSKRTLYRLFGNKPGLFEAIIRENGKSLFAETTDAAPGPLPFETALEQFATRLLELTVQPRTVAIYRVVVSEAPRFPDLGRIFFEHGPLRGKEWLIQTLARAASEGIVTLPDPEAAAGIFMGMVRNDLQQQMILGLRQTPSSAEIRQIARAATTVFLDGIRN</sequence>
<evidence type="ECO:0000313" key="7">
    <source>
        <dbReference type="Proteomes" id="UP000198307"/>
    </source>
</evidence>
<reference evidence="6 7" key="1">
    <citation type="submission" date="2017-07" db="EMBL/GenBank/DDBJ databases">
        <authorList>
            <person name="Sun Z.S."/>
            <person name="Albrecht U."/>
            <person name="Echele G."/>
            <person name="Lee C.C."/>
        </authorList>
    </citation>
    <scope>NUCLEOTIDE SEQUENCE [LARGE SCALE GENOMIC DNA]</scope>
    <source>
        <strain evidence="6 7">DSM 14827</strain>
    </source>
</reference>
<dbReference type="FunFam" id="1.10.10.60:FF:000141">
    <property type="entry name" value="TetR family transcriptional regulator"/>
    <property type="match status" value="1"/>
</dbReference>
<keyword evidence="1" id="KW-0805">Transcription regulation</keyword>
<keyword evidence="7" id="KW-1185">Reference proteome</keyword>
<dbReference type="SUPFAM" id="SSF46689">
    <property type="entry name" value="Homeodomain-like"/>
    <property type="match status" value="1"/>
</dbReference>
<protein>
    <submittedName>
        <fullName evidence="6">Transcriptional regulator, TetR family</fullName>
    </submittedName>
</protein>
<dbReference type="OrthoDB" id="9816431at2"/>
<keyword evidence="3" id="KW-0804">Transcription</keyword>
<gene>
    <name evidence="6" type="ORF">SAMN05444959_109137</name>
</gene>
<feature type="DNA-binding region" description="H-T-H motif" evidence="4">
    <location>
        <begin position="32"/>
        <end position="51"/>
    </location>
</feature>